<organism evidence="1 2">
    <name type="scientific">Spirosoma liriopis</name>
    <dbReference type="NCBI Taxonomy" id="2937440"/>
    <lineage>
        <taxon>Bacteria</taxon>
        <taxon>Pseudomonadati</taxon>
        <taxon>Bacteroidota</taxon>
        <taxon>Cytophagia</taxon>
        <taxon>Cytophagales</taxon>
        <taxon>Cytophagaceae</taxon>
        <taxon>Spirosoma</taxon>
    </lineage>
</organism>
<sequence>MNVLFTFNPNRVQSIPKQMDHIPQKGTGVHFSVETLKDASGELVFSKDEYNGVWFLVEGSQTIFTQDMNYYVEVILSLDED</sequence>
<protein>
    <submittedName>
        <fullName evidence="1">Uncharacterized protein</fullName>
    </submittedName>
</protein>
<accession>A0ABT0HRM1</accession>
<evidence type="ECO:0000313" key="2">
    <source>
        <dbReference type="Proteomes" id="UP001202180"/>
    </source>
</evidence>
<dbReference type="RefSeq" id="WP_232563123.1">
    <property type="nucleotide sequence ID" value="NZ_JALPRF010000004.1"/>
</dbReference>
<reference evidence="1 2" key="1">
    <citation type="submission" date="2022-04" db="EMBL/GenBank/DDBJ databases">
        <title>Spirosoma sp. strain RP8 genome sequencing and assembly.</title>
        <authorList>
            <person name="Jung Y."/>
        </authorList>
    </citation>
    <scope>NUCLEOTIDE SEQUENCE [LARGE SCALE GENOMIC DNA]</scope>
    <source>
        <strain evidence="1 2">RP8</strain>
    </source>
</reference>
<dbReference type="EMBL" id="JALPRF010000004">
    <property type="protein sequence ID" value="MCK8494826.1"/>
    <property type="molecule type" value="Genomic_DNA"/>
</dbReference>
<dbReference type="Proteomes" id="UP001202180">
    <property type="component" value="Unassembled WGS sequence"/>
</dbReference>
<name>A0ABT0HRM1_9BACT</name>
<comment type="caution">
    <text evidence="1">The sequence shown here is derived from an EMBL/GenBank/DDBJ whole genome shotgun (WGS) entry which is preliminary data.</text>
</comment>
<evidence type="ECO:0000313" key="1">
    <source>
        <dbReference type="EMBL" id="MCK8494826.1"/>
    </source>
</evidence>
<gene>
    <name evidence="1" type="ORF">M0L20_23355</name>
</gene>
<keyword evidence="2" id="KW-1185">Reference proteome</keyword>
<proteinExistence type="predicted"/>